<keyword evidence="1" id="KW-0812">Transmembrane</keyword>
<comment type="caution">
    <text evidence="2">The sequence shown here is derived from an EMBL/GenBank/DDBJ whole genome shotgun (WGS) entry which is preliminary data.</text>
</comment>
<reference evidence="2" key="1">
    <citation type="submission" date="2020-04" db="EMBL/GenBank/DDBJ databases">
        <title>Deep metagenomics examines the oral microbiome during advanced dental caries in children, revealing novel taxa and co-occurrences with host molecules.</title>
        <authorList>
            <person name="Baker J.L."/>
            <person name="Morton J.T."/>
            <person name="Dinis M."/>
            <person name="Alvarez R."/>
            <person name="Tran N.C."/>
            <person name="Knight R."/>
            <person name="Edlund A."/>
        </authorList>
    </citation>
    <scope>NUCLEOTIDE SEQUENCE</scope>
    <source>
        <strain evidence="2">JCVI_24_bin.8</strain>
    </source>
</reference>
<organism evidence="2 3">
    <name type="scientific">Mogibacterium diversum</name>
    <dbReference type="NCBI Taxonomy" id="114527"/>
    <lineage>
        <taxon>Bacteria</taxon>
        <taxon>Bacillati</taxon>
        <taxon>Bacillota</taxon>
        <taxon>Clostridia</taxon>
        <taxon>Peptostreptococcales</taxon>
        <taxon>Anaerovoracaceae</taxon>
        <taxon>Mogibacterium</taxon>
    </lineage>
</organism>
<keyword evidence="1" id="KW-1133">Transmembrane helix</keyword>
<accession>A0A930HAS6</accession>
<evidence type="ECO:0000313" key="3">
    <source>
        <dbReference type="Proteomes" id="UP000722050"/>
    </source>
</evidence>
<keyword evidence="1" id="KW-0472">Membrane</keyword>
<evidence type="ECO:0000313" key="2">
    <source>
        <dbReference type="EMBL" id="MBF1352656.1"/>
    </source>
</evidence>
<name>A0A930HAS6_9FIRM</name>
<dbReference type="EMBL" id="JABZQH010000225">
    <property type="protein sequence ID" value="MBF1352656.1"/>
    <property type="molecule type" value="Genomic_DNA"/>
</dbReference>
<dbReference type="InterPro" id="IPR005372">
    <property type="entry name" value="UPF0182"/>
</dbReference>
<proteinExistence type="predicted"/>
<dbReference type="GO" id="GO:0016020">
    <property type="term" value="C:membrane"/>
    <property type="evidence" value="ECO:0007669"/>
    <property type="project" value="InterPro"/>
</dbReference>
<protein>
    <submittedName>
        <fullName evidence="2">UPF0182 family protein</fullName>
    </submittedName>
</protein>
<feature type="non-terminal residue" evidence="2">
    <location>
        <position position="106"/>
    </location>
</feature>
<sequence>MAKDKKKGKVTYTFNSEGKRRNVFGKLLVIAIFVIVIVGRSVGFLTDWMWFRELGFTKVFWTQLATELKLGIVIFVLSGLLVRVYLNSLRKGYFSKIESHEIPDMH</sequence>
<dbReference type="Pfam" id="PF03699">
    <property type="entry name" value="UPF0182"/>
    <property type="match status" value="1"/>
</dbReference>
<dbReference type="Proteomes" id="UP000722050">
    <property type="component" value="Unassembled WGS sequence"/>
</dbReference>
<gene>
    <name evidence="2" type="ORF">HXM71_06020</name>
</gene>
<feature type="transmembrane region" description="Helical" evidence="1">
    <location>
        <begin position="27"/>
        <end position="50"/>
    </location>
</feature>
<dbReference type="AlphaFoldDB" id="A0A930HAS6"/>
<evidence type="ECO:0000256" key="1">
    <source>
        <dbReference type="SAM" id="Phobius"/>
    </source>
</evidence>
<feature type="transmembrane region" description="Helical" evidence="1">
    <location>
        <begin position="70"/>
        <end position="86"/>
    </location>
</feature>